<name>K1TCQ1_9ZZZZ</name>
<sequence>MGYYWNTIWLDTVCITPLVALGTVKLFTEGKFRLYIVSLALSLLTNYYIGLFACIFVLLSFIAYNIVKWDGIKKFATNLLRTGIYSLIAIGLTAFFLLPAFFGLQNTNASGATFPTTFAIN</sequence>
<dbReference type="EMBL" id="AJWZ01004848">
    <property type="protein sequence ID" value="EKC64250.1"/>
    <property type="molecule type" value="Genomic_DNA"/>
</dbReference>
<dbReference type="Pfam" id="PF09586">
    <property type="entry name" value="YfhO"/>
    <property type="match status" value="1"/>
</dbReference>
<proteinExistence type="predicted"/>
<gene>
    <name evidence="2" type="ORF">OBE_07059</name>
</gene>
<keyword evidence="1" id="KW-0812">Transmembrane</keyword>
<accession>K1TCQ1</accession>
<reference evidence="2" key="1">
    <citation type="journal article" date="2013" name="Environ. Microbiol.">
        <title>Microbiota from the distal guts of lean and obese adolescents exhibit partial functional redundancy besides clear differences in community structure.</title>
        <authorList>
            <person name="Ferrer M."/>
            <person name="Ruiz A."/>
            <person name="Lanza F."/>
            <person name="Haange S.B."/>
            <person name="Oberbach A."/>
            <person name="Till H."/>
            <person name="Bargiela R."/>
            <person name="Campoy C."/>
            <person name="Segura M.T."/>
            <person name="Richter M."/>
            <person name="von Bergen M."/>
            <person name="Seifert J."/>
            <person name="Suarez A."/>
        </authorList>
    </citation>
    <scope>NUCLEOTIDE SEQUENCE</scope>
</reference>
<organism evidence="2">
    <name type="scientific">human gut metagenome</name>
    <dbReference type="NCBI Taxonomy" id="408170"/>
    <lineage>
        <taxon>unclassified sequences</taxon>
        <taxon>metagenomes</taxon>
        <taxon>organismal metagenomes</taxon>
    </lineage>
</organism>
<feature type="transmembrane region" description="Helical" evidence="1">
    <location>
        <begin position="47"/>
        <end position="67"/>
    </location>
</feature>
<evidence type="ECO:0000313" key="2">
    <source>
        <dbReference type="EMBL" id="EKC64250.1"/>
    </source>
</evidence>
<protein>
    <submittedName>
        <fullName evidence="2">Uncharacterized protein</fullName>
    </submittedName>
</protein>
<keyword evidence="1" id="KW-0472">Membrane</keyword>
<dbReference type="InterPro" id="IPR018580">
    <property type="entry name" value="Uncharacterised_YfhO"/>
</dbReference>
<feature type="non-terminal residue" evidence="2">
    <location>
        <position position="121"/>
    </location>
</feature>
<comment type="caution">
    <text evidence="2">The sequence shown here is derived from an EMBL/GenBank/DDBJ whole genome shotgun (WGS) entry which is preliminary data.</text>
</comment>
<feature type="transmembrane region" description="Helical" evidence="1">
    <location>
        <begin position="7"/>
        <end position="27"/>
    </location>
</feature>
<keyword evidence="1" id="KW-1133">Transmembrane helix</keyword>
<evidence type="ECO:0000256" key="1">
    <source>
        <dbReference type="SAM" id="Phobius"/>
    </source>
</evidence>
<dbReference type="AlphaFoldDB" id="K1TCQ1"/>
<feature type="transmembrane region" description="Helical" evidence="1">
    <location>
        <begin position="79"/>
        <end position="102"/>
    </location>
</feature>